<sequence length="300" mass="32885">MRTLIYITLILCNFPSLAAISKWISFSQSNGHITIPVTVEGIETHAILDTGAQIHAINTAFILKNKLDLTATGKTRVKGVYGTEDKKTYNQVELSLFGFDTQIDGLVAAQLGFHTSGILLGAGFFDKFIVQIDYPNSRIRLITRDSLDLGELENIEMRAQRGTGRPIVKVALGEERSAWLLLDTGSNGGLTIKRSVADRLGWLDNKKLSSEISRGVNTLATTNSLRIDEFKFGPYTLENVLVSVPGEGQSANLEDQFSTTGTRIKSAKVEGILGYDILKHFVVTIDYKFGHAHIGLPEQG</sequence>
<dbReference type="Gene3D" id="2.40.70.10">
    <property type="entry name" value="Acid Proteases"/>
    <property type="match status" value="2"/>
</dbReference>
<dbReference type="SUPFAM" id="SSF50630">
    <property type="entry name" value="Acid proteases"/>
    <property type="match status" value="1"/>
</dbReference>
<dbReference type="CDD" id="cd05483">
    <property type="entry name" value="retropepsin_like_bacteria"/>
    <property type="match status" value="1"/>
</dbReference>
<gene>
    <name evidence="2" type="ORF">WCN91_09755</name>
</gene>
<evidence type="ECO:0000256" key="1">
    <source>
        <dbReference type="SAM" id="SignalP"/>
    </source>
</evidence>
<dbReference type="Proteomes" id="UP001447008">
    <property type="component" value="Unassembled WGS sequence"/>
</dbReference>
<proteinExistence type="predicted"/>
<dbReference type="EC" id="3.4.23.-" evidence="2"/>
<evidence type="ECO:0000313" key="2">
    <source>
        <dbReference type="EMBL" id="MEM0515689.1"/>
    </source>
</evidence>
<dbReference type="Pfam" id="PF13975">
    <property type="entry name" value="gag-asp_proteas"/>
    <property type="match status" value="1"/>
</dbReference>
<dbReference type="RefSeq" id="WP_342678547.1">
    <property type="nucleotide sequence ID" value="NZ_JBCGCU010000009.1"/>
</dbReference>
<organism evidence="2 3">
    <name type="scientific">Pseudoalteromonas qingdaonensis</name>
    <dbReference type="NCBI Taxonomy" id="3131913"/>
    <lineage>
        <taxon>Bacteria</taxon>
        <taxon>Pseudomonadati</taxon>
        <taxon>Pseudomonadota</taxon>
        <taxon>Gammaproteobacteria</taxon>
        <taxon>Alteromonadales</taxon>
        <taxon>Pseudoalteromonadaceae</taxon>
        <taxon>Pseudoalteromonas</taxon>
    </lineage>
</organism>
<reference evidence="2 3" key="1">
    <citation type="submission" date="2024-03" db="EMBL/GenBank/DDBJ databases">
        <title>Pseudoalteromonas qingdaonensis sp. nov., isolated from the intestines of marine benthic organisms.</title>
        <authorList>
            <person name="Lin X."/>
            <person name="Fang S."/>
            <person name="Hu X."/>
        </authorList>
    </citation>
    <scope>NUCLEOTIDE SEQUENCE [LARGE SCALE GENOMIC DNA]</scope>
    <source>
        <strain evidence="2 3">YIC-827</strain>
    </source>
</reference>
<evidence type="ECO:0000313" key="3">
    <source>
        <dbReference type="Proteomes" id="UP001447008"/>
    </source>
</evidence>
<comment type="caution">
    <text evidence="2">The sequence shown here is derived from an EMBL/GenBank/DDBJ whole genome shotgun (WGS) entry which is preliminary data.</text>
</comment>
<dbReference type="EMBL" id="JBCGCU010000009">
    <property type="protein sequence ID" value="MEM0515689.1"/>
    <property type="molecule type" value="Genomic_DNA"/>
</dbReference>
<protein>
    <submittedName>
        <fullName evidence="2">Retroviral-like aspartic protease family protein</fullName>
        <ecNumber evidence="2">3.4.23.-</ecNumber>
    </submittedName>
</protein>
<dbReference type="InterPro" id="IPR021109">
    <property type="entry name" value="Peptidase_aspartic_dom_sf"/>
</dbReference>
<feature type="chain" id="PRO_5046553006" evidence="1">
    <location>
        <begin position="19"/>
        <end position="300"/>
    </location>
</feature>
<name>A0ABU9MZA1_9GAMM</name>
<accession>A0ABU9MZA1</accession>
<dbReference type="GO" id="GO:0016787">
    <property type="term" value="F:hydrolase activity"/>
    <property type="evidence" value="ECO:0007669"/>
    <property type="project" value="UniProtKB-KW"/>
</dbReference>
<keyword evidence="3" id="KW-1185">Reference proteome</keyword>
<dbReference type="InterPro" id="IPR034122">
    <property type="entry name" value="Retropepsin-like_bacterial"/>
</dbReference>
<feature type="signal peptide" evidence="1">
    <location>
        <begin position="1"/>
        <end position="18"/>
    </location>
</feature>
<keyword evidence="1" id="KW-0732">Signal</keyword>
<keyword evidence="2" id="KW-0378">Hydrolase</keyword>
<dbReference type="Pfam" id="PF13650">
    <property type="entry name" value="Asp_protease_2"/>
    <property type="match status" value="1"/>
</dbReference>